<evidence type="ECO:0000256" key="8">
    <source>
        <dbReference type="SAM" id="MobiDB-lite"/>
    </source>
</evidence>
<feature type="region of interest" description="Disordered" evidence="8">
    <location>
        <begin position="34"/>
        <end position="57"/>
    </location>
</feature>
<evidence type="ECO:0000256" key="3">
    <source>
        <dbReference type="ARBA" id="ARBA00022801"/>
    </source>
</evidence>
<feature type="compositionally biased region" description="Basic and acidic residues" evidence="8">
    <location>
        <begin position="823"/>
        <end position="866"/>
    </location>
</feature>
<dbReference type="InterPro" id="IPR038718">
    <property type="entry name" value="SNF2-like_sf"/>
</dbReference>
<dbReference type="GO" id="GO:0005634">
    <property type="term" value="C:nucleus"/>
    <property type="evidence" value="ECO:0007669"/>
    <property type="project" value="UniProtKB-SubCell"/>
</dbReference>
<sequence>MDFYSCVAKRTRSGTDLYLRTIFLGKGGRRVSSKASQQTRFNEEDRTSWCGSSSSPEVRKRGRKRKVVSFLESEDDEWGRESEEELGDSVLGSQLRIEKGKRGRFGPILKDPDVIFVGEKDLSEVEREDNITQEVIVLDDSDGSSDELACPVHQNETENVVYVVDDEEPFEMKEELEPVESIDLTGDDETNRFEVVGSGGRQWDSDTVGLGSFDLKSPVSKWGFDESNDVGGGDGNGDDETDRFEVVGSDETDQFEVAGSDGIPGRQWDSDTVGLGSFDFETPIVSKWGFDESISVGAGDEKEFDKGKKVLESDGGNDQDVSRVSPLPSTVGECSLGKMPLEIIDSGSESENDCGIGGRHWNSDTVGLGSFSLETPTVSKWGGGDGKESESLRNDKGKSVLECDGGNDQDVSRVSPMPSRVGECSLGKMPLEVSDTGSESENDSDVFSSSSSSSEDEDSQDEDYKANELEYSTGEDEAFSCGDDVEEISEFGEENDAGNQTEKEASVGTENEKKSNQIQPPLKKKRRLFSLENEEKLVTESKDMDVPIVEVENEDKEVEENMSCPIVEDNEKYDGAAMDKCSEEEVEKLVEAENETSPIYEKNAEIGDDGVTKEKCGENEEEKEEECGEKEEEKEVEAENAASPICEKNGETCDDGATKEECGENEEEKEVEAENAASQICEKNGETCDDGATKEECGKKDEEKEVEAENEASPICEKNGKTRDDGGVKERCKEKEEEKVVETSSMFEKNDKTRRGGATKEKCREKEASKTVGMRVSGRESETKHRLRTRSLVKKSKIPVGKSIEKLGSKFVDTGCPTAASRENLKKVDISTKPAEEGEEKKEEKEHVDEGDKINDEFIVGREEQAQKTVDSSTKLFEKERKKEEEEDEEDEDEEEGNGDKANDHDGVGAQEEMHAENKTGPKGGAFWSKRKRASGLKDMNVFKLLLDSISEKGEALTHNLVSPEEETFEQDTNEPAAAEPLPLKFTFGVEEPEPVEKSEFEKELDDLWAEMDFALKSLEIGTSGVDDEETNEEEYGENFATNCRQGKHEFILDEEIGIKCINCSFLKVEIRYVLPPMANFTSEGSGKKNSYGEEDVSMFDGVQFQDLRSGTGDSCNHTKGTIWDIIPGIKGSMYPHQQEGFEFIWKNLAGSTEIDKLNSSDPDNVGGCIISHAPGTGKTRLTIVFLQTYLEMFPDCRPVIIAPASLLLTWEEEFKKWNVGVPFHNLNNLEFSGKESVAAVNVLNKSRHQTQDKNAIRMVKLFSWCQDKSILGVSYSLYEKLAGEKFSKDEGTNFKRKVARETENEKFRKILLNFPGLLVLDEGHTPRNQRSSIWKVLCELKTKKRIILSGTPFQNNFLELYNTLCLVRPGFADTIPASLKKLCQRRLMREKKVMKEVQDSISSSAGSHADEEIKKFKALMAPFVNVHKGSILQKSLPGLRDCVVVLNPPDMQKRLLESIRGTSNTFEFEHKLALASVHPSLFLDLALTKKEESILNKDWLESHRLNPNEGVKTRFLMEFIRLCDTLNEKVLVFSQFIDPLCLILDQLSSLLNWSEGRELLHMHGKLDQKTRQSMINKFNDPNSEAKVLLASTKACSEGINLVGASRVVLLDVVWNPSVERQAISRAYRIGQKKVVYTYHLITRGTTECDKYCKQAEKDRLSELVFSASNNENDMQKSSVVVSDDKVLDEMVRHEKLKDMFEKIIYQPKESDLVESFSSMLLP</sequence>
<feature type="compositionally biased region" description="Acidic residues" evidence="8">
    <location>
        <begin position="473"/>
        <end position="496"/>
    </location>
</feature>
<name>A0A2N9GIU2_FAGSY</name>
<feature type="compositionally biased region" description="Basic and acidic residues" evidence="8">
    <location>
        <begin position="602"/>
        <end position="618"/>
    </location>
</feature>
<keyword evidence="3" id="KW-0378">Hydrolase</keyword>
<dbReference type="Gene3D" id="3.40.50.300">
    <property type="entry name" value="P-loop containing nucleotide triphosphate hydrolases"/>
    <property type="match status" value="1"/>
</dbReference>
<dbReference type="Pfam" id="PF00176">
    <property type="entry name" value="SNF2-rel_dom"/>
    <property type="match status" value="1"/>
</dbReference>
<dbReference type="CDD" id="cd18793">
    <property type="entry name" value="SF2_C_SNF"/>
    <property type="match status" value="1"/>
</dbReference>
<proteinExistence type="predicted"/>
<feature type="compositionally biased region" description="Basic and acidic residues" evidence="8">
    <location>
        <begin position="299"/>
        <end position="312"/>
    </location>
</feature>
<dbReference type="CDD" id="cd18007">
    <property type="entry name" value="DEXHc_ATRX-like"/>
    <property type="match status" value="1"/>
</dbReference>
<comment type="subcellular location">
    <subcellularLocation>
        <location evidence="1">Nucleus</location>
    </subcellularLocation>
</comment>
<protein>
    <submittedName>
        <fullName evidence="11">Uncharacterized protein</fullName>
    </submittedName>
</protein>
<feature type="compositionally biased region" description="Basic and acidic residues" evidence="8">
    <location>
        <begin position="718"/>
        <end position="741"/>
    </location>
</feature>
<feature type="compositionally biased region" description="Acidic residues" evidence="8">
    <location>
        <begin position="551"/>
        <end position="560"/>
    </location>
</feature>
<reference evidence="11" key="1">
    <citation type="submission" date="2018-02" db="EMBL/GenBank/DDBJ databases">
        <authorList>
            <person name="Cohen D.B."/>
            <person name="Kent A.D."/>
        </authorList>
    </citation>
    <scope>NUCLEOTIDE SEQUENCE</scope>
</reference>
<dbReference type="PROSITE" id="PS51194">
    <property type="entry name" value="HELICASE_CTER"/>
    <property type="match status" value="1"/>
</dbReference>
<dbReference type="GO" id="GO:0004386">
    <property type="term" value="F:helicase activity"/>
    <property type="evidence" value="ECO:0007669"/>
    <property type="project" value="UniProtKB-KW"/>
</dbReference>
<feature type="compositionally biased region" description="Acidic residues" evidence="8">
    <location>
        <begin position="663"/>
        <end position="673"/>
    </location>
</feature>
<feature type="region of interest" description="Disordered" evidence="8">
    <location>
        <begin position="299"/>
        <end position="330"/>
    </location>
</feature>
<dbReference type="Gene3D" id="3.40.50.10810">
    <property type="entry name" value="Tandem AAA-ATPase domain"/>
    <property type="match status" value="1"/>
</dbReference>
<feature type="compositionally biased region" description="Acidic residues" evidence="8">
    <location>
        <begin position="885"/>
        <end position="897"/>
    </location>
</feature>
<feature type="compositionally biased region" description="Basic and acidic residues" evidence="8">
    <location>
        <begin position="648"/>
        <end position="662"/>
    </location>
</feature>
<feature type="region of interest" description="Disordered" evidence="8">
    <location>
        <begin position="545"/>
        <end position="571"/>
    </location>
</feature>
<dbReference type="PANTHER" id="PTHR45821">
    <property type="entry name" value="SNF2 DOMAIN-CONTAINING PROTEIN CLASSY 2-RELATED"/>
    <property type="match status" value="1"/>
</dbReference>
<dbReference type="PROSITE" id="PS51192">
    <property type="entry name" value="HELICASE_ATP_BIND_1"/>
    <property type="match status" value="1"/>
</dbReference>
<dbReference type="Pfam" id="PF00271">
    <property type="entry name" value="Helicase_C"/>
    <property type="match status" value="1"/>
</dbReference>
<dbReference type="InterPro" id="IPR044567">
    <property type="entry name" value="CLSY/DRD1"/>
</dbReference>
<keyword evidence="4" id="KW-0347">Helicase</keyword>
<feature type="region of interest" description="Disordered" evidence="8">
    <location>
        <begin position="365"/>
        <end position="527"/>
    </location>
</feature>
<gene>
    <name evidence="11" type="ORF">FSB_LOCUS30268</name>
</gene>
<organism evidence="11">
    <name type="scientific">Fagus sylvatica</name>
    <name type="common">Beechnut</name>
    <dbReference type="NCBI Taxonomy" id="28930"/>
    <lineage>
        <taxon>Eukaryota</taxon>
        <taxon>Viridiplantae</taxon>
        <taxon>Streptophyta</taxon>
        <taxon>Embryophyta</taxon>
        <taxon>Tracheophyta</taxon>
        <taxon>Spermatophyta</taxon>
        <taxon>Magnoliopsida</taxon>
        <taxon>eudicotyledons</taxon>
        <taxon>Gunneridae</taxon>
        <taxon>Pentapetalae</taxon>
        <taxon>rosids</taxon>
        <taxon>fabids</taxon>
        <taxon>Fagales</taxon>
        <taxon>Fagaceae</taxon>
        <taxon>Fagus</taxon>
    </lineage>
</organism>
<feature type="region of interest" description="Disordered" evidence="8">
    <location>
        <begin position="590"/>
        <end position="788"/>
    </location>
</feature>
<keyword evidence="6" id="KW-0238">DNA-binding</keyword>
<feature type="compositionally biased region" description="Basic and acidic residues" evidence="8">
    <location>
        <begin position="748"/>
        <end position="769"/>
    </location>
</feature>
<dbReference type="EMBL" id="OIVN01002300">
    <property type="protein sequence ID" value="SPD02386.1"/>
    <property type="molecule type" value="Genomic_DNA"/>
</dbReference>
<dbReference type="GO" id="GO:0016787">
    <property type="term" value="F:hydrolase activity"/>
    <property type="evidence" value="ECO:0007669"/>
    <property type="project" value="UniProtKB-KW"/>
</dbReference>
<evidence type="ECO:0000259" key="10">
    <source>
        <dbReference type="PROSITE" id="PS51194"/>
    </source>
</evidence>
<keyword evidence="2" id="KW-0547">Nucleotide-binding</keyword>
<dbReference type="InterPro" id="IPR000330">
    <property type="entry name" value="SNF2_N"/>
</dbReference>
<dbReference type="SUPFAM" id="SSF52540">
    <property type="entry name" value="P-loop containing nucleoside triphosphate hydrolases"/>
    <property type="match status" value="2"/>
</dbReference>
<dbReference type="InterPro" id="IPR049730">
    <property type="entry name" value="SNF2/RAD54-like_C"/>
</dbReference>
<evidence type="ECO:0000256" key="7">
    <source>
        <dbReference type="ARBA" id="ARBA00023242"/>
    </source>
</evidence>
<evidence type="ECO:0000256" key="1">
    <source>
        <dbReference type="ARBA" id="ARBA00004123"/>
    </source>
</evidence>
<evidence type="ECO:0000256" key="2">
    <source>
        <dbReference type="ARBA" id="ARBA00022741"/>
    </source>
</evidence>
<evidence type="ECO:0000256" key="5">
    <source>
        <dbReference type="ARBA" id="ARBA00022840"/>
    </source>
</evidence>
<dbReference type="InterPro" id="IPR014001">
    <property type="entry name" value="Helicase_ATP-bd"/>
</dbReference>
<dbReference type="GO" id="GO:0003677">
    <property type="term" value="F:DNA binding"/>
    <property type="evidence" value="ECO:0007669"/>
    <property type="project" value="UniProtKB-KW"/>
</dbReference>
<dbReference type="SMART" id="SM00487">
    <property type="entry name" value="DEXDc"/>
    <property type="match status" value="1"/>
</dbReference>
<feature type="compositionally biased region" description="Acidic residues" evidence="8">
    <location>
        <begin position="619"/>
        <end position="638"/>
    </location>
</feature>
<feature type="region of interest" description="Disordered" evidence="8">
    <location>
        <begin position="812"/>
        <end position="928"/>
    </location>
</feature>
<dbReference type="FunFam" id="3.40.50.300:FF:002151">
    <property type="entry name" value="SNF2 domain-containing protein CLASSY 3"/>
    <property type="match status" value="1"/>
</dbReference>
<evidence type="ECO:0000256" key="4">
    <source>
        <dbReference type="ARBA" id="ARBA00022806"/>
    </source>
</evidence>
<evidence type="ECO:0000259" key="9">
    <source>
        <dbReference type="PROSITE" id="PS51192"/>
    </source>
</evidence>
<accession>A0A2N9GIU2</accession>
<dbReference type="InterPro" id="IPR027417">
    <property type="entry name" value="P-loop_NTPase"/>
</dbReference>
<keyword evidence="5" id="KW-0067">ATP-binding</keyword>
<feature type="domain" description="Helicase ATP-binding" evidence="9">
    <location>
        <begin position="1160"/>
        <end position="1371"/>
    </location>
</feature>
<feature type="compositionally biased region" description="Basic and acidic residues" evidence="8">
    <location>
        <begin position="501"/>
        <end position="515"/>
    </location>
</feature>
<keyword evidence="7" id="KW-0539">Nucleus</keyword>
<feature type="compositionally biased region" description="Basic and acidic residues" evidence="8">
    <location>
        <begin position="385"/>
        <end position="401"/>
    </location>
</feature>
<dbReference type="SMART" id="SM00490">
    <property type="entry name" value="HELICc"/>
    <property type="match status" value="1"/>
</dbReference>
<feature type="domain" description="Helicase C-terminal" evidence="10">
    <location>
        <begin position="1519"/>
        <end position="1688"/>
    </location>
</feature>
<dbReference type="GO" id="GO:0005524">
    <property type="term" value="F:ATP binding"/>
    <property type="evidence" value="ECO:0007669"/>
    <property type="project" value="UniProtKB-KW"/>
</dbReference>
<feature type="compositionally biased region" description="Basic and acidic residues" evidence="8">
    <location>
        <begin position="683"/>
        <end position="703"/>
    </location>
</feature>
<dbReference type="InterPro" id="IPR001650">
    <property type="entry name" value="Helicase_C-like"/>
</dbReference>
<evidence type="ECO:0000256" key="6">
    <source>
        <dbReference type="ARBA" id="ARBA00023125"/>
    </source>
</evidence>
<evidence type="ECO:0000313" key="11">
    <source>
        <dbReference type="EMBL" id="SPD02386.1"/>
    </source>
</evidence>
<feature type="compositionally biased region" description="Basic and acidic residues" evidence="8">
    <location>
        <begin position="898"/>
        <end position="920"/>
    </location>
</feature>
<dbReference type="PANTHER" id="PTHR45821:SF5">
    <property type="entry name" value="SNF2 DOMAIN-CONTAINING PROTEIN CLASSY 4"/>
    <property type="match status" value="1"/>
</dbReference>
<dbReference type="GO" id="GO:0080188">
    <property type="term" value="P:gene silencing by siRNA-directed DNA methylation"/>
    <property type="evidence" value="ECO:0007669"/>
    <property type="project" value="InterPro"/>
</dbReference>